<feature type="active site" description="Proton donor/acceptor" evidence="1">
    <location>
        <position position="85"/>
    </location>
</feature>
<reference evidence="4" key="1">
    <citation type="submission" date="2018-12" db="EMBL/GenBank/DDBJ databases">
        <title>Tengunoibacter tsumagoiensis gen. nov., sp. nov., Dictyobacter kobayashii sp. nov., D. alpinus sp. nov., and D. joshuensis sp. nov. and description of Dictyobacteraceae fam. nov. within the order Ktedonobacterales isolated from Tengu-no-mugimeshi.</title>
        <authorList>
            <person name="Wang C.M."/>
            <person name="Zheng Y."/>
            <person name="Sakai Y."/>
            <person name="Toyoda A."/>
            <person name="Minakuchi Y."/>
            <person name="Abe K."/>
            <person name="Yokota A."/>
            <person name="Yabe S."/>
        </authorList>
    </citation>
    <scope>NUCLEOTIDE SEQUENCE [LARGE SCALE GENOMIC DNA]</scope>
    <source>
        <strain evidence="4">Uno11</strain>
    </source>
</reference>
<dbReference type="CDD" id="cd07067">
    <property type="entry name" value="HP_PGM_like"/>
    <property type="match status" value="1"/>
</dbReference>
<dbReference type="Proteomes" id="UP000287188">
    <property type="component" value="Unassembled WGS sequence"/>
</dbReference>
<proteinExistence type="predicted"/>
<organism evidence="3 4">
    <name type="scientific">Dictyobacter kobayashii</name>
    <dbReference type="NCBI Taxonomy" id="2014872"/>
    <lineage>
        <taxon>Bacteria</taxon>
        <taxon>Bacillati</taxon>
        <taxon>Chloroflexota</taxon>
        <taxon>Ktedonobacteria</taxon>
        <taxon>Ktedonobacterales</taxon>
        <taxon>Dictyobacteraceae</taxon>
        <taxon>Dictyobacter</taxon>
    </lineage>
</organism>
<dbReference type="GO" id="GO:0005737">
    <property type="term" value="C:cytoplasm"/>
    <property type="evidence" value="ECO:0007669"/>
    <property type="project" value="TreeGrafter"/>
</dbReference>
<gene>
    <name evidence="3" type="ORF">KDK_33600</name>
</gene>
<dbReference type="InterPro" id="IPR050275">
    <property type="entry name" value="PGM_Phosphatase"/>
</dbReference>
<dbReference type="InterPro" id="IPR013078">
    <property type="entry name" value="His_Pase_superF_clade-1"/>
</dbReference>
<dbReference type="EMBL" id="BIFS01000001">
    <property type="protein sequence ID" value="GCE19560.1"/>
    <property type="molecule type" value="Genomic_DNA"/>
</dbReference>
<dbReference type="SUPFAM" id="SSF53254">
    <property type="entry name" value="Phosphoglycerate mutase-like"/>
    <property type="match status" value="1"/>
</dbReference>
<dbReference type="PANTHER" id="PTHR48100">
    <property type="entry name" value="BROAD-SPECIFICITY PHOSPHATASE YOR283W-RELATED"/>
    <property type="match status" value="1"/>
</dbReference>
<dbReference type="GO" id="GO:0016791">
    <property type="term" value="F:phosphatase activity"/>
    <property type="evidence" value="ECO:0007669"/>
    <property type="project" value="TreeGrafter"/>
</dbReference>
<dbReference type="OrthoDB" id="9781415at2"/>
<dbReference type="InterPro" id="IPR029033">
    <property type="entry name" value="His_PPase_superfam"/>
</dbReference>
<dbReference type="SMART" id="SM00855">
    <property type="entry name" value="PGAM"/>
    <property type="match status" value="1"/>
</dbReference>
<dbReference type="PANTHER" id="PTHR48100:SF62">
    <property type="entry name" value="GLUCOSYL-3-PHOSPHOGLYCERATE PHOSPHATASE"/>
    <property type="match status" value="1"/>
</dbReference>
<protein>
    <submittedName>
        <fullName evidence="3">Alpha-ribazole phosphatase</fullName>
    </submittedName>
</protein>
<dbReference type="Gene3D" id="3.40.50.1240">
    <property type="entry name" value="Phosphoglycerate mutase-like"/>
    <property type="match status" value="1"/>
</dbReference>
<feature type="binding site" evidence="2">
    <location>
        <position position="61"/>
    </location>
    <ligand>
        <name>substrate</name>
    </ligand>
</feature>
<evidence type="ECO:0000313" key="4">
    <source>
        <dbReference type="Proteomes" id="UP000287188"/>
    </source>
</evidence>
<comment type="caution">
    <text evidence="3">The sequence shown here is derived from an EMBL/GenBank/DDBJ whole genome shotgun (WGS) entry which is preliminary data.</text>
</comment>
<sequence>MAATTRLLFVRHGETLANRDFRYIGTRDDALSEHGLLQARQLAQTLAILPVAAVYSSPLQRARQTALPIAEQHQLSVQTIDDLREGNFGTWEGLSRAEVMARSPQDEQQLLAWEQDPTQSPPQGESFGLVQQRVCSAIMQLVQRHPGQTLVLVSHVGPIKVFLCHALDAPLTSLSRFFLDPATISVVDWKNSPLVRLVNSHTHPGWEQARWLQFATI</sequence>
<feature type="binding site" evidence="2">
    <location>
        <begin position="11"/>
        <end position="18"/>
    </location>
    <ligand>
        <name>substrate</name>
    </ligand>
</feature>
<accession>A0A402AKM2</accession>
<evidence type="ECO:0000256" key="1">
    <source>
        <dbReference type="PIRSR" id="PIRSR613078-1"/>
    </source>
</evidence>
<evidence type="ECO:0000313" key="3">
    <source>
        <dbReference type="EMBL" id="GCE19560.1"/>
    </source>
</evidence>
<keyword evidence="4" id="KW-1185">Reference proteome</keyword>
<dbReference type="Pfam" id="PF00300">
    <property type="entry name" value="His_Phos_1"/>
    <property type="match status" value="1"/>
</dbReference>
<dbReference type="RefSeq" id="WP_126551410.1">
    <property type="nucleotide sequence ID" value="NZ_BIFS01000001.1"/>
</dbReference>
<evidence type="ECO:0000256" key="2">
    <source>
        <dbReference type="PIRSR" id="PIRSR613078-2"/>
    </source>
</evidence>
<dbReference type="AlphaFoldDB" id="A0A402AKM2"/>
<feature type="active site" description="Tele-phosphohistidine intermediate" evidence="1">
    <location>
        <position position="12"/>
    </location>
</feature>
<name>A0A402AKM2_9CHLR</name>